<evidence type="ECO:0000313" key="5">
    <source>
        <dbReference type="EnsemblPlants" id="OPUNC10G15510.1"/>
    </source>
</evidence>
<dbReference type="Pfam" id="PF01535">
    <property type="entry name" value="PPR"/>
    <property type="match status" value="4"/>
</dbReference>
<organism evidence="5">
    <name type="scientific">Oryza punctata</name>
    <name type="common">Red rice</name>
    <dbReference type="NCBI Taxonomy" id="4537"/>
    <lineage>
        <taxon>Eukaryota</taxon>
        <taxon>Viridiplantae</taxon>
        <taxon>Streptophyta</taxon>
        <taxon>Embryophyta</taxon>
        <taxon>Tracheophyta</taxon>
        <taxon>Spermatophyta</taxon>
        <taxon>Magnoliopsida</taxon>
        <taxon>Liliopsida</taxon>
        <taxon>Poales</taxon>
        <taxon>Poaceae</taxon>
        <taxon>BOP clade</taxon>
        <taxon>Oryzoideae</taxon>
        <taxon>Oryzeae</taxon>
        <taxon>Oryzinae</taxon>
        <taxon>Oryza</taxon>
    </lineage>
</organism>
<dbReference type="Pfam" id="PF14432">
    <property type="entry name" value="DYW_deaminase"/>
    <property type="match status" value="1"/>
</dbReference>
<dbReference type="GO" id="GO:0009451">
    <property type="term" value="P:RNA modification"/>
    <property type="evidence" value="ECO:0007669"/>
    <property type="project" value="InterPro"/>
</dbReference>
<dbReference type="FunFam" id="1.25.40.10:FF:000565">
    <property type="entry name" value="Pentatricopeptide repeat-containing protein"/>
    <property type="match status" value="1"/>
</dbReference>
<dbReference type="Pfam" id="PF20431">
    <property type="entry name" value="E_motif"/>
    <property type="match status" value="1"/>
</dbReference>
<evidence type="ECO:0000256" key="3">
    <source>
        <dbReference type="PROSITE-ProRule" id="PRU00708"/>
    </source>
</evidence>
<dbReference type="InterPro" id="IPR046848">
    <property type="entry name" value="E_motif"/>
</dbReference>
<dbReference type="Pfam" id="PF13041">
    <property type="entry name" value="PPR_2"/>
    <property type="match status" value="2"/>
</dbReference>
<proteinExistence type="predicted"/>
<evidence type="ECO:0000256" key="1">
    <source>
        <dbReference type="ARBA" id="ARBA00022737"/>
    </source>
</evidence>
<keyword evidence="1" id="KW-0677">Repeat</keyword>
<feature type="domain" description="DYW" evidence="4">
    <location>
        <begin position="591"/>
        <end position="683"/>
    </location>
</feature>
<dbReference type="FunFam" id="1.25.40.10:FF:000974">
    <property type="entry name" value="Putative pentatricopeptide repeat-containing protein mitochondrial"/>
    <property type="match status" value="1"/>
</dbReference>
<feature type="repeat" description="PPR" evidence="3">
    <location>
        <begin position="144"/>
        <end position="174"/>
    </location>
</feature>
<dbReference type="GO" id="GO:0003723">
    <property type="term" value="F:RNA binding"/>
    <property type="evidence" value="ECO:0007669"/>
    <property type="project" value="InterPro"/>
</dbReference>
<keyword evidence="6" id="KW-1185">Reference proteome</keyword>
<dbReference type="NCBIfam" id="TIGR00756">
    <property type="entry name" value="PPR"/>
    <property type="match status" value="4"/>
</dbReference>
<dbReference type="GO" id="GO:0008270">
    <property type="term" value="F:zinc ion binding"/>
    <property type="evidence" value="ECO:0007669"/>
    <property type="project" value="InterPro"/>
</dbReference>
<protein>
    <recommendedName>
        <fullName evidence="4">DYW domain-containing protein</fullName>
    </recommendedName>
</protein>
<dbReference type="eggNOG" id="KOG4197">
    <property type="taxonomic scope" value="Eukaryota"/>
</dbReference>
<dbReference type="PANTHER" id="PTHR47926:SF405">
    <property type="entry name" value="DYW DOMAIN-CONTAINING PROTEIN"/>
    <property type="match status" value="1"/>
</dbReference>
<reference evidence="5" key="2">
    <citation type="submission" date="2018-05" db="EMBL/GenBank/DDBJ databases">
        <title>OpunRS2 (Oryza punctata Reference Sequence Version 2).</title>
        <authorList>
            <person name="Zhang J."/>
            <person name="Kudrna D."/>
            <person name="Lee S."/>
            <person name="Talag J."/>
            <person name="Welchert J."/>
            <person name="Wing R.A."/>
        </authorList>
    </citation>
    <scope>NUCLEOTIDE SEQUENCE [LARGE SCALE GENOMIC DNA]</scope>
</reference>
<dbReference type="AlphaFoldDB" id="A0A0E0MA82"/>
<dbReference type="InterPro" id="IPR032867">
    <property type="entry name" value="DYW_dom"/>
</dbReference>
<dbReference type="InterPro" id="IPR011990">
    <property type="entry name" value="TPR-like_helical_dom_sf"/>
</dbReference>
<dbReference type="InterPro" id="IPR002885">
    <property type="entry name" value="PPR_rpt"/>
</dbReference>
<name>A0A0E0MA82_ORYPU</name>
<evidence type="ECO:0000313" key="6">
    <source>
        <dbReference type="Proteomes" id="UP000026962"/>
    </source>
</evidence>
<accession>A0A0E0MA82</accession>
<sequence>MHLPVFLDDPRRLRRLLSSSSAAAPRALARLHALLIVSSSATHTLLSSLAAAYARAGDLAAAESTLTATATASSSIAAWNGIIAAHSRRGSPASALRVFRALPPAARPDSTTFTLALSACARLGDLRGGESVRDRAFDAGYKDDVFVCSSLLHLYAKWGAMGDAVKVFDRMPRRDRVTWSTMLAGFVSAGQPLEAIGMYKRMREDGVDVDEVVMIGVIQACTAAKNVRMGASVHGHLLRHGMRMDVVTATSLVDMYAKNGLLDVARRVFGLMMHRNAVSWSTMISGFAQNGQSDEALRLFRNMQDSGIQPDSGALVSALLACSNIGFLKLGRSIHGFILRRFQFNCVLGTAAIDMYSKCGSLASAQMLFNMIGARDLILWNAMIACCGAHGRGQDALTLFQEMNKTGIRPDHATFASLLSALSHSGLVEEGKLWFDRMVNDFKITPAEKHYVCLVDLLARSGRVEEANDLLTSMKAEPTVAIWVALLSGCLNNKKLELGESIADRILELQPDDVGVLALVSNLYAATQNWDKVRQVRKLMKDSGSKKMPGCSSIEIRGTRHAFVMEDQSHPQREDIVSKVAKLDLLMRKMGYIPRTEFVYHDLEEEVKEQQLSYHSERLAIAFGLLNTSPGTRLVIIKNLRVCGDCHDAIKYISKISDREIIVRDAKRFHHFKDGACSCRDYWRGAIRRSSATQAATSVRHGGPGGVVVVRCPSPSPFPAVGIICRWENDPEVAAKALLPSRWGARRRDRMNPRLPNLHCTCPMWEQHPAWPVRNATPLVTN</sequence>
<keyword evidence="2" id="KW-0809">Transit peptide</keyword>
<feature type="repeat" description="PPR" evidence="3">
    <location>
        <begin position="376"/>
        <end position="410"/>
    </location>
</feature>
<dbReference type="PANTHER" id="PTHR47926">
    <property type="entry name" value="PENTATRICOPEPTIDE REPEAT-CONTAINING PROTEIN"/>
    <property type="match status" value="1"/>
</dbReference>
<dbReference type="FunFam" id="1.25.40.10:FF:000462">
    <property type="entry name" value="Pentatricopeptide repeat-containing protein, chloroplastic"/>
    <property type="match status" value="1"/>
</dbReference>
<dbReference type="Gene3D" id="1.25.40.10">
    <property type="entry name" value="Tetratricopeptide repeat domain"/>
    <property type="match status" value="4"/>
</dbReference>
<feature type="repeat" description="PPR" evidence="3">
    <location>
        <begin position="245"/>
        <end position="275"/>
    </location>
</feature>
<dbReference type="EnsemblPlants" id="OPUNC10G15510.1">
    <property type="protein sequence ID" value="OPUNC10G15510.1"/>
    <property type="gene ID" value="OPUNC10G15510"/>
</dbReference>
<dbReference type="Gramene" id="OPUNC10G15510.1">
    <property type="protein sequence ID" value="OPUNC10G15510.1"/>
    <property type="gene ID" value="OPUNC10G15510"/>
</dbReference>
<dbReference type="InterPro" id="IPR046960">
    <property type="entry name" value="PPR_At4g14850-like_plant"/>
</dbReference>
<evidence type="ECO:0000259" key="4">
    <source>
        <dbReference type="Pfam" id="PF14432"/>
    </source>
</evidence>
<dbReference type="PROSITE" id="PS51375">
    <property type="entry name" value="PPR"/>
    <property type="match status" value="5"/>
</dbReference>
<feature type="repeat" description="PPR" evidence="3">
    <location>
        <begin position="276"/>
        <end position="310"/>
    </location>
</feature>
<evidence type="ECO:0000256" key="2">
    <source>
        <dbReference type="ARBA" id="ARBA00022946"/>
    </source>
</evidence>
<dbReference type="Proteomes" id="UP000026962">
    <property type="component" value="Chromosome 10"/>
</dbReference>
<dbReference type="HOGENOM" id="CLU_002706_37_8_1"/>
<feature type="repeat" description="PPR" evidence="3">
    <location>
        <begin position="175"/>
        <end position="209"/>
    </location>
</feature>
<dbReference type="FunFam" id="1.25.40.10:FF:001168">
    <property type="entry name" value="Putative pentatricopeptide repeat-containing protein mitochondrial"/>
    <property type="match status" value="1"/>
</dbReference>
<reference evidence="5" key="1">
    <citation type="submission" date="2015-04" db="UniProtKB">
        <authorList>
            <consortium name="EnsemblPlants"/>
        </authorList>
    </citation>
    <scope>IDENTIFICATION</scope>
</reference>
<dbReference type="OMA" id="FRNMQAS"/>
<dbReference type="STRING" id="4537.A0A0E0MA82"/>